<dbReference type="PANTHER" id="PTHR46701:SF7">
    <property type="entry name" value="GLYCOSYLTRANSFERASE-LIKE KOBITO 1"/>
    <property type="match status" value="1"/>
</dbReference>
<accession>A0A022R532</accession>
<dbReference type="Proteomes" id="UP000030748">
    <property type="component" value="Unassembled WGS sequence"/>
</dbReference>
<organism evidence="1 2">
    <name type="scientific">Erythranthe guttata</name>
    <name type="common">Yellow monkey flower</name>
    <name type="synonym">Mimulus guttatus</name>
    <dbReference type="NCBI Taxonomy" id="4155"/>
    <lineage>
        <taxon>Eukaryota</taxon>
        <taxon>Viridiplantae</taxon>
        <taxon>Streptophyta</taxon>
        <taxon>Embryophyta</taxon>
        <taxon>Tracheophyta</taxon>
        <taxon>Spermatophyta</taxon>
        <taxon>Magnoliopsida</taxon>
        <taxon>eudicotyledons</taxon>
        <taxon>Gunneridae</taxon>
        <taxon>Pentapetalae</taxon>
        <taxon>asterids</taxon>
        <taxon>lamiids</taxon>
        <taxon>Lamiales</taxon>
        <taxon>Phrymaceae</taxon>
        <taxon>Erythranthe</taxon>
    </lineage>
</organism>
<dbReference type="GO" id="GO:0030244">
    <property type="term" value="P:cellulose biosynthetic process"/>
    <property type="evidence" value="ECO:0007669"/>
    <property type="project" value="InterPro"/>
</dbReference>
<dbReference type="InterPro" id="IPR044224">
    <property type="entry name" value="KOBITO1-like"/>
</dbReference>
<dbReference type="AlphaFoldDB" id="A0A022R532"/>
<dbReference type="STRING" id="4155.A0A022R532"/>
<dbReference type="GO" id="GO:0009737">
    <property type="term" value="P:response to abscisic acid"/>
    <property type="evidence" value="ECO:0007669"/>
    <property type="project" value="InterPro"/>
</dbReference>
<feature type="non-terminal residue" evidence="1">
    <location>
        <position position="1"/>
    </location>
</feature>
<reference evidence="1 2" key="1">
    <citation type="journal article" date="2013" name="Proc. Natl. Acad. Sci. U.S.A.">
        <title>Fine-scale variation in meiotic recombination in Mimulus inferred from population shotgun sequencing.</title>
        <authorList>
            <person name="Hellsten U."/>
            <person name="Wright K.M."/>
            <person name="Jenkins J."/>
            <person name="Shu S."/>
            <person name="Yuan Y."/>
            <person name="Wessler S.R."/>
            <person name="Schmutz J."/>
            <person name="Willis J.H."/>
            <person name="Rokhsar D.S."/>
        </authorList>
    </citation>
    <scope>NUCLEOTIDE SEQUENCE [LARGE SCALE GENOMIC DNA]</scope>
    <source>
        <strain evidence="2">cv. DUN x IM62</strain>
    </source>
</reference>
<evidence type="ECO:0000313" key="2">
    <source>
        <dbReference type="Proteomes" id="UP000030748"/>
    </source>
</evidence>
<dbReference type="EMBL" id="KI630608">
    <property type="protein sequence ID" value="EYU35682.1"/>
    <property type="molecule type" value="Genomic_DNA"/>
</dbReference>
<protein>
    <recommendedName>
        <fullName evidence="3">Glycosyltransferase family 92 protein</fullName>
    </recommendedName>
</protein>
<gene>
    <name evidence="1" type="ORF">MIMGU_mgv1a026488mg</name>
</gene>
<proteinExistence type="predicted"/>
<name>A0A022R532_ERYGU</name>
<evidence type="ECO:0000313" key="1">
    <source>
        <dbReference type="EMBL" id="EYU35682.1"/>
    </source>
</evidence>
<keyword evidence="2" id="KW-1185">Reference proteome</keyword>
<evidence type="ECO:0008006" key="3">
    <source>
        <dbReference type="Google" id="ProtNLM"/>
    </source>
</evidence>
<dbReference type="PANTHER" id="PTHR46701">
    <property type="entry name" value="GLYCOSYLTRANSFERASE-LIKE KOBITO 1"/>
    <property type="match status" value="1"/>
</dbReference>
<sequence>ICIISTTSAGLDQTLPWIFYHKLRKYLLDTPGDVDMVVFPNYASAVERDDIKEPFSEVTMFKKNLQHLSAETYFIYHKEVCKGNPSYFIAYGNGKSAARIQAHLRPNGAHRWHYYMKIPNEIISEDAAVLHYTYTKFSDLTSRRDRCRCKLTREDIERCFMLDFDRIAFVIASSGTTEEEMLQWYHKHVVWTDKELNTKLFKAGVFTRIYTPMVIIQSLWESGVFSNAIASSHNTS</sequence>